<proteinExistence type="predicted"/>
<organism evidence="2 3">
    <name type="scientific">Agrocybe chaxingu</name>
    <dbReference type="NCBI Taxonomy" id="84603"/>
    <lineage>
        <taxon>Eukaryota</taxon>
        <taxon>Fungi</taxon>
        <taxon>Dikarya</taxon>
        <taxon>Basidiomycota</taxon>
        <taxon>Agaricomycotina</taxon>
        <taxon>Agaricomycetes</taxon>
        <taxon>Agaricomycetidae</taxon>
        <taxon>Agaricales</taxon>
        <taxon>Agaricineae</taxon>
        <taxon>Strophariaceae</taxon>
        <taxon>Agrocybe</taxon>
    </lineage>
</organism>
<evidence type="ECO:0000313" key="2">
    <source>
        <dbReference type="EMBL" id="KAJ3516578.1"/>
    </source>
</evidence>
<comment type="caution">
    <text evidence="2">The sequence shown here is derived from an EMBL/GenBank/DDBJ whole genome shotgun (WGS) entry which is preliminary data.</text>
</comment>
<keyword evidence="3" id="KW-1185">Reference proteome</keyword>
<dbReference type="AlphaFoldDB" id="A0A9W8TFU3"/>
<accession>A0A9W8TFU3</accession>
<evidence type="ECO:0000313" key="3">
    <source>
        <dbReference type="Proteomes" id="UP001148786"/>
    </source>
</evidence>
<feature type="region of interest" description="Disordered" evidence="1">
    <location>
        <begin position="189"/>
        <end position="221"/>
    </location>
</feature>
<dbReference type="Proteomes" id="UP001148786">
    <property type="component" value="Unassembled WGS sequence"/>
</dbReference>
<name>A0A9W8TFU3_9AGAR</name>
<gene>
    <name evidence="2" type="ORF">NLJ89_g1042</name>
</gene>
<evidence type="ECO:0000256" key="1">
    <source>
        <dbReference type="SAM" id="MobiDB-lite"/>
    </source>
</evidence>
<dbReference type="EMBL" id="JANKHO010000050">
    <property type="protein sequence ID" value="KAJ3516578.1"/>
    <property type="molecule type" value="Genomic_DNA"/>
</dbReference>
<reference evidence="2" key="1">
    <citation type="submission" date="2022-07" db="EMBL/GenBank/DDBJ databases">
        <title>Genome Sequence of Agrocybe chaxingu.</title>
        <authorList>
            <person name="Buettner E."/>
        </authorList>
    </citation>
    <scope>NUCLEOTIDE SEQUENCE</scope>
    <source>
        <strain evidence="2">MP-N11</strain>
    </source>
</reference>
<protein>
    <submittedName>
        <fullName evidence="2">Uncharacterized protein</fullName>
    </submittedName>
</protein>
<sequence length="426" mass="45940">MKNSSDTTTLATHAFCLEVNVASGVGVAESPFWHRHVSGDTETGLEVKFQTKTTMRLTNGMKVGLNQFSVSCPANGFVFILSKLSRKKTFSESWSTTCPLSPYCATASISTLTTTTTTQTIADIPNSTKGATTDSSTPLIVDTRSFINEYCLNIDINASISSFDHFIYQRPNYLISGALCSSSISKDVQNQQRRQDARDGTTSAGRLHQRPVRSCNEETKSAVPALRAPTRMERQVVHQSALLLLQRLRTLSRGDGRGGKGRECAWCGGDVVGTWSWCYPSSTTTTTTDVRAVERGGAEKVEVGEGFKEAGTINANSATDIEDAEAAPSTEIQTPASTTTIELEVNPIAQTFEPNKSGWASFFCSKTLVVKTLGHKTPLLVEDRPEGGGLKAYSGSAGVMELAKTTTRGATTSLHLRRRGTAQTPR</sequence>
<feature type="region of interest" description="Disordered" evidence="1">
    <location>
        <begin position="407"/>
        <end position="426"/>
    </location>
</feature>